<evidence type="ECO:0000313" key="2">
    <source>
        <dbReference type="EMBL" id="KAA0165959.1"/>
    </source>
</evidence>
<gene>
    <name evidence="1" type="ORF">FNF27_08095</name>
    <name evidence="2" type="ORF">FNF31_01573</name>
</gene>
<dbReference type="EMBL" id="VLTO01000127">
    <property type="protein sequence ID" value="KAA0162127.1"/>
    <property type="molecule type" value="Genomic_DNA"/>
</dbReference>
<proteinExistence type="predicted"/>
<dbReference type="EMBL" id="VLTM01000010">
    <property type="protein sequence ID" value="KAA0165959.1"/>
    <property type="molecule type" value="Genomic_DNA"/>
</dbReference>
<name>A0A5A8DC56_CAFRO</name>
<accession>A0A5A8DC56</accession>
<reference evidence="3 4" key="1">
    <citation type="submission" date="2019-07" db="EMBL/GenBank/DDBJ databases">
        <title>Genomes of Cafeteria roenbergensis.</title>
        <authorList>
            <person name="Fischer M.G."/>
            <person name="Hackl T."/>
            <person name="Roman M."/>
        </authorList>
    </citation>
    <scope>NUCLEOTIDE SEQUENCE [LARGE SCALE GENOMIC DNA]</scope>
    <source>
        <strain evidence="2 4">Cflag</strain>
        <strain evidence="1 3">E4-10P</strain>
    </source>
</reference>
<dbReference type="AlphaFoldDB" id="A0A5A8DC56"/>
<evidence type="ECO:0000313" key="4">
    <source>
        <dbReference type="Proteomes" id="UP000325113"/>
    </source>
</evidence>
<dbReference type="Proteomes" id="UP000322899">
    <property type="component" value="Unassembled WGS sequence"/>
</dbReference>
<comment type="caution">
    <text evidence="1">The sequence shown here is derived from an EMBL/GenBank/DDBJ whole genome shotgun (WGS) entry which is preliminary data.</text>
</comment>
<organism evidence="1 3">
    <name type="scientific">Cafeteria roenbergensis</name>
    <name type="common">Marine flagellate</name>
    <dbReference type="NCBI Taxonomy" id="33653"/>
    <lineage>
        <taxon>Eukaryota</taxon>
        <taxon>Sar</taxon>
        <taxon>Stramenopiles</taxon>
        <taxon>Bigyra</taxon>
        <taxon>Opalozoa</taxon>
        <taxon>Bicosoecida</taxon>
        <taxon>Cafeteriaceae</taxon>
        <taxon>Cafeteria</taxon>
    </lineage>
</organism>
<protein>
    <submittedName>
        <fullName evidence="1">Uncharacterized protein</fullName>
    </submittedName>
</protein>
<dbReference type="Proteomes" id="UP000325113">
    <property type="component" value="Unassembled WGS sequence"/>
</dbReference>
<sequence length="77" mass="7741">MASLSAALRAFGDWMYGAFADAFQSELNTMSALARAPGQDAPARQAPATSRGAPSHLVAADLDFAAAAGSAGRGSKL</sequence>
<evidence type="ECO:0000313" key="1">
    <source>
        <dbReference type="EMBL" id="KAA0162127.1"/>
    </source>
</evidence>
<evidence type="ECO:0000313" key="3">
    <source>
        <dbReference type="Proteomes" id="UP000322899"/>
    </source>
</evidence>